<dbReference type="GO" id="GO:0051603">
    <property type="term" value="P:proteolysis involved in protein catabolic process"/>
    <property type="evidence" value="ECO:0007669"/>
    <property type="project" value="TreeGrafter"/>
</dbReference>
<dbReference type="InterPro" id="IPR003959">
    <property type="entry name" value="ATPase_AAA_core"/>
</dbReference>
<accession>A0A930XXW5</accession>
<name>A0A930XXW5_9GAMM</name>
<keyword evidence="7" id="KW-1185">Reference proteome</keyword>
<dbReference type="GO" id="GO:0016887">
    <property type="term" value="F:ATP hydrolysis activity"/>
    <property type="evidence" value="ECO:0007669"/>
    <property type="project" value="InterPro"/>
</dbReference>
<dbReference type="GO" id="GO:0009376">
    <property type="term" value="C:HslUV protease complex"/>
    <property type="evidence" value="ECO:0007669"/>
    <property type="project" value="TreeGrafter"/>
</dbReference>
<proteinExistence type="predicted"/>
<dbReference type="SMART" id="SM01086">
    <property type="entry name" value="ClpB_D2-small"/>
    <property type="match status" value="1"/>
</dbReference>
<evidence type="ECO:0000256" key="1">
    <source>
        <dbReference type="ARBA" id="ARBA00022741"/>
    </source>
</evidence>
<evidence type="ECO:0000313" key="7">
    <source>
        <dbReference type="Proteomes" id="UP000604381"/>
    </source>
</evidence>
<organism evidence="6 7">
    <name type="scientific">Candidatus Amphirhobacter heronislandensis</name>
    <dbReference type="NCBI Taxonomy" id="1732024"/>
    <lineage>
        <taxon>Bacteria</taxon>
        <taxon>Pseudomonadati</taxon>
        <taxon>Pseudomonadota</taxon>
        <taxon>Gammaproteobacteria</taxon>
        <taxon>Candidatus Tethybacterales</taxon>
        <taxon>Candidatus Tethybacteraceae</taxon>
        <taxon>Candidatus Amphirhobacter</taxon>
    </lineage>
</organism>
<reference evidence="6" key="1">
    <citation type="submission" date="2020-10" db="EMBL/GenBank/DDBJ databases">
        <title>An improved Amphimedon queenslandica hologenome assembly reveals how three proteobacterial symbionts can extend the metabolic phenotypic of their marine sponge host.</title>
        <authorList>
            <person name="Degnan B."/>
            <person name="Degnan S."/>
            <person name="Xiang X."/>
        </authorList>
    </citation>
    <scope>NUCLEOTIDE SEQUENCE</scope>
    <source>
        <strain evidence="6">AqS2</strain>
    </source>
</reference>
<dbReference type="SMART" id="SM00382">
    <property type="entry name" value="AAA"/>
    <property type="match status" value="1"/>
</dbReference>
<dbReference type="Pfam" id="PF00004">
    <property type="entry name" value="AAA"/>
    <property type="match status" value="1"/>
</dbReference>
<dbReference type="EMBL" id="JADHEI010000033">
    <property type="protein sequence ID" value="MBF2735084.1"/>
    <property type="molecule type" value="Genomic_DNA"/>
</dbReference>
<evidence type="ECO:0000256" key="2">
    <source>
        <dbReference type="ARBA" id="ARBA00022840"/>
    </source>
</evidence>
<feature type="domain" description="Clp ATPase C-terminal" evidence="5">
    <location>
        <begin position="298"/>
        <end position="390"/>
    </location>
</feature>
<evidence type="ECO:0000256" key="3">
    <source>
        <dbReference type="ARBA" id="ARBA00023186"/>
    </source>
</evidence>
<evidence type="ECO:0000259" key="5">
    <source>
        <dbReference type="SMART" id="SM01086"/>
    </source>
</evidence>
<dbReference type="AlphaFoldDB" id="A0A930XXW5"/>
<evidence type="ECO:0000313" key="6">
    <source>
        <dbReference type="EMBL" id="MBF2735084.1"/>
    </source>
</evidence>
<evidence type="ECO:0000259" key="4">
    <source>
        <dbReference type="SMART" id="SM00382"/>
    </source>
</evidence>
<keyword evidence="2" id="KW-0067">ATP-binding</keyword>
<dbReference type="Pfam" id="PF07724">
    <property type="entry name" value="AAA_2"/>
    <property type="match status" value="1"/>
</dbReference>
<dbReference type="PANTHER" id="PTHR48102:SF3">
    <property type="entry name" value="ATP-DEPENDENT PROTEASE ATPASE SUBUNIT HSLU"/>
    <property type="match status" value="1"/>
</dbReference>
<dbReference type="InterPro" id="IPR027417">
    <property type="entry name" value="P-loop_NTPase"/>
</dbReference>
<dbReference type="Gene3D" id="3.40.50.300">
    <property type="entry name" value="P-loop containing nucleotide triphosphate hydrolases"/>
    <property type="match status" value="2"/>
</dbReference>
<dbReference type="SUPFAM" id="SSF52540">
    <property type="entry name" value="P-loop containing nucleoside triphosphate hydrolases"/>
    <property type="match status" value="1"/>
</dbReference>
<dbReference type="InterPro" id="IPR019489">
    <property type="entry name" value="Clp_ATPase_C"/>
</dbReference>
<feature type="domain" description="AAA+ ATPase" evidence="4">
    <location>
        <begin position="42"/>
        <end position="299"/>
    </location>
</feature>
<comment type="caution">
    <text evidence="6">The sequence shown here is derived from an EMBL/GenBank/DDBJ whole genome shotgun (WGS) entry which is preliminary data.</text>
</comment>
<keyword evidence="3" id="KW-0143">Chaperone</keyword>
<keyword evidence="1" id="KW-0547">Nucleotide-binding</keyword>
<dbReference type="InterPro" id="IPR050052">
    <property type="entry name" value="ATP-dep_Clp_protease_ClpX"/>
</dbReference>
<dbReference type="GO" id="GO:0005524">
    <property type="term" value="F:ATP binding"/>
    <property type="evidence" value="ECO:0007669"/>
    <property type="project" value="UniProtKB-KW"/>
</dbReference>
<dbReference type="Gene3D" id="1.10.8.60">
    <property type="match status" value="1"/>
</dbReference>
<protein>
    <submittedName>
        <fullName evidence="6">AAA family ATPase</fullName>
    </submittedName>
</protein>
<gene>
    <name evidence="6" type="ORF">ISN26_03205</name>
</gene>
<dbReference type="InterPro" id="IPR003593">
    <property type="entry name" value="AAA+_ATPase"/>
</dbReference>
<dbReference type="Proteomes" id="UP000604381">
    <property type="component" value="Unassembled WGS sequence"/>
</dbReference>
<sequence length="404" mass="45638">MVRELDKHVIGQAEAKRCIATAYRSRWRRLQVPDEALRADITPKNILMVGPTGVGKTEIARRIAKMSDSPFIKVEATKFTQVGYVGRDVDSIVRDLMAAGVKMAEDLMMKRFDRQAEEHALKAVVDKLQPLDDAERKKLEIKIEGGGMDDESIEIEYQPLRASRVDVNVPENMPPEFASQMDGIMQQFTQALQQGQKKKREKIPIPKALKYFKDRFLEGKLDRDAVVAMAKGMVEQRGIVFLDEIDKIAGSEEIRGSHDVSRLGVQRDLLPLLEGASPNDLIPEMQGRLPVRVNLKALTVEDFIAILSKTEHSLLRQYQALLATEGVKVTFTESCVKRLAELAHQTNAQHENIGARRLHTMLERLMEEVSYEATSGDKRQFTPEDVDKTIGQYVDDDKLAKLFL</sequence>
<dbReference type="PANTHER" id="PTHR48102">
    <property type="entry name" value="ATP-DEPENDENT CLP PROTEASE ATP-BINDING SUBUNIT CLPX-LIKE, MITOCHONDRIAL-RELATED"/>
    <property type="match status" value="1"/>
</dbReference>